<dbReference type="EMBL" id="JAGTXO010000020">
    <property type="protein sequence ID" value="KAG8462586.1"/>
    <property type="molecule type" value="Genomic_DNA"/>
</dbReference>
<protein>
    <submittedName>
        <fullName evidence="1">Uncharacterized protein</fullName>
    </submittedName>
</protein>
<evidence type="ECO:0000313" key="1">
    <source>
        <dbReference type="EMBL" id="KAG8462586.1"/>
    </source>
</evidence>
<dbReference type="AlphaFoldDB" id="A0A8J5XBU6"/>
<sequence>MDTDTSGDATLEQSVADLVLAQASVSDADRERTERFAASALAACARYNRETAKLAARQQRFRQEFGAELIASWAADQLGGRPVAAPLGDDATSS</sequence>
<evidence type="ECO:0000313" key="2">
    <source>
        <dbReference type="Proteomes" id="UP000751190"/>
    </source>
</evidence>
<name>A0A8J5XBU6_DIALT</name>
<keyword evidence="2" id="KW-1185">Reference proteome</keyword>
<dbReference type="Proteomes" id="UP000751190">
    <property type="component" value="Unassembled WGS sequence"/>
</dbReference>
<reference evidence="1" key="1">
    <citation type="submission" date="2021-05" db="EMBL/GenBank/DDBJ databases">
        <title>The genome of the haptophyte Pavlova lutheri (Diacronema luteri, Pavlovales) - a model for lipid biosynthesis in eukaryotic algae.</title>
        <authorList>
            <person name="Hulatt C.J."/>
            <person name="Posewitz M.C."/>
        </authorList>
    </citation>
    <scope>NUCLEOTIDE SEQUENCE</scope>
    <source>
        <strain evidence="1">NIVA-4/92</strain>
    </source>
</reference>
<proteinExistence type="predicted"/>
<accession>A0A8J5XBU6</accession>
<comment type="caution">
    <text evidence="1">The sequence shown here is derived from an EMBL/GenBank/DDBJ whole genome shotgun (WGS) entry which is preliminary data.</text>
</comment>
<gene>
    <name evidence="1" type="ORF">KFE25_010411</name>
</gene>
<organism evidence="1 2">
    <name type="scientific">Diacronema lutheri</name>
    <name type="common">Unicellular marine alga</name>
    <name type="synonym">Monochrysis lutheri</name>
    <dbReference type="NCBI Taxonomy" id="2081491"/>
    <lineage>
        <taxon>Eukaryota</taxon>
        <taxon>Haptista</taxon>
        <taxon>Haptophyta</taxon>
        <taxon>Pavlovophyceae</taxon>
        <taxon>Pavlovales</taxon>
        <taxon>Pavlovaceae</taxon>
        <taxon>Diacronema</taxon>
    </lineage>
</organism>